<dbReference type="Proteomes" id="UP000249451">
    <property type="component" value="Unassembled WGS sequence"/>
</dbReference>
<dbReference type="GO" id="GO:0016787">
    <property type="term" value="F:hydrolase activity"/>
    <property type="evidence" value="ECO:0007669"/>
    <property type="project" value="UniProtKB-KW"/>
</dbReference>
<gene>
    <name evidence="2" type="ORF">DI609_05485</name>
</gene>
<proteinExistence type="predicted"/>
<comment type="caution">
    <text evidence="2">The sequence shown here is derived from an EMBL/GenBank/DDBJ whole genome shotgun (WGS) entry which is preliminary data.</text>
</comment>
<reference evidence="2 3" key="1">
    <citation type="submission" date="2017-11" db="EMBL/GenBank/DDBJ databases">
        <title>Infants hospitalized years apart are colonized by the same room-sourced microbial strains.</title>
        <authorList>
            <person name="Brooks B."/>
            <person name="Olm M.R."/>
            <person name="Firek B.A."/>
            <person name="Baker R."/>
            <person name="Thomas B.C."/>
            <person name="Morowitz M.J."/>
            <person name="Banfield J.F."/>
        </authorList>
    </citation>
    <scope>NUCLEOTIDE SEQUENCE [LARGE SCALE GENOMIC DNA]</scope>
    <source>
        <strain evidence="2">S2_012_000_R3_87</strain>
    </source>
</reference>
<protein>
    <submittedName>
        <fullName evidence="2">HAD-IB family hydrolase</fullName>
    </submittedName>
</protein>
<sequence length="63" mass="6892">MTPLPRISNRTASRRTAPGRSARRTLAVFDLDKTIVDTSASMAYGRPMAKRGIITTGEMLRIG</sequence>
<accession>A0A2W5D1C7</accession>
<feature type="region of interest" description="Disordered" evidence="1">
    <location>
        <begin position="1"/>
        <end position="21"/>
    </location>
</feature>
<dbReference type="AlphaFoldDB" id="A0A2W5D1C7"/>
<keyword evidence="2" id="KW-0378">Hydrolase</keyword>
<evidence type="ECO:0000313" key="2">
    <source>
        <dbReference type="EMBL" id="PZP00872.1"/>
    </source>
</evidence>
<feature type="non-terminal residue" evidence="2">
    <location>
        <position position="63"/>
    </location>
</feature>
<name>A0A2W5D1C7_9CORY</name>
<evidence type="ECO:0000256" key="1">
    <source>
        <dbReference type="SAM" id="MobiDB-lite"/>
    </source>
</evidence>
<dbReference type="EMBL" id="QFNY01000106">
    <property type="protein sequence ID" value="PZP00872.1"/>
    <property type="molecule type" value="Genomic_DNA"/>
</dbReference>
<organism evidence="2 3">
    <name type="scientific">Corynebacterium urealyticum</name>
    <dbReference type="NCBI Taxonomy" id="43771"/>
    <lineage>
        <taxon>Bacteria</taxon>
        <taxon>Bacillati</taxon>
        <taxon>Actinomycetota</taxon>
        <taxon>Actinomycetes</taxon>
        <taxon>Mycobacteriales</taxon>
        <taxon>Corynebacteriaceae</taxon>
        <taxon>Corynebacterium</taxon>
    </lineage>
</organism>
<evidence type="ECO:0000313" key="3">
    <source>
        <dbReference type="Proteomes" id="UP000249451"/>
    </source>
</evidence>